<comment type="cofactor">
    <cofactor evidence="2">
        <name>Mg(2+)</name>
        <dbReference type="ChEBI" id="CHEBI:18420"/>
    </cofactor>
</comment>
<evidence type="ECO:0000256" key="6">
    <source>
        <dbReference type="ARBA" id="ARBA00022722"/>
    </source>
</evidence>
<evidence type="ECO:0000256" key="12">
    <source>
        <dbReference type="ARBA" id="ARBA00023211"/>
    </source>
</evidence>
<dbReference type="Gene3D" id="1.25.40.10">
    <property type="entry name" value="Tetratricopeptide repeat domain"/>
    <property type="match status" value="1"/>
</dbReference>
<dbReference type="GO" id="GO:0001682">
    <property type="term" value="P:tRNA 5'-leader removal"/>
    <property type="evidence" value="ECO:0007669"/>
    <property type="project" value="TreeGrafter"/>
</dbReference>
<dbReference type="KEGG" id="qsa:O6P43_000449"/>
<evidence type="ECO:0000256" key="9">
    <source>
        <dbReference type="ARBA" id="ARBA00022801"/>
    </source>
</evidence>
<evidence type="ECO:0000256" key="5">
    <source>
        <dbReference type="ARBA" id="ARBA00022694"/>
    </source>
</evidence>
<dbReference type="AlphaFoldDB" id="A0AAD7QGJ9"/>
<dbReference type="GO" id="GO:0046872">
    <property type="term" value="F:metal ion binding"/>
    <property type="evidence" value="ECO:0007669"/>
    <property type="project" value="UniProtKB-KW"/>
</dbReference>
<dbReference type="PANTHER" id="PTHR13547">
    <property type="match status" value="1"/>
</dbReference>
<dbReference type="FunFam" id="3.40.50.11980:FF:000002">
    <property type="entry name" value="Proteinaceous RNase P 2"/>
    <property type="match status" value="1"/>
</dbReference>
<evidence type="ECO:0000313" key="17">
    <source>
        <dbReference type="Proteomes" id="UP001163823"/>
    </source>
</evidence>
<gene>
    <name evidence="16" type="ORF">O6P43_000449</name>
</gene>
<dbReference type="InterPro" id="IPR033443">
    <property type="entry name" value="PROP1-like_PPR_dom"/>
</dbReference>
<evidence type="ECO:0000256" key="10">
    <source>
        <dbReference type="ARBA" id="ARBA00022833"/>
    </source>
</evidence>
<evidence type="ECO:0000256" key="7">
    <source>
        <dbReference type="ARBA" id="ARBA00022723"/>
    </source>
</evidence>
<dbReference type="Proteomes" id="UP001163823">
    <property type="component" value="Chromosome 1"/>
</dbReference>
<accession>A0AAD7QGJ9</accession>
<reference evidence="16 17" key="1">
    <citation type="journal article" date="2023" name="Science">
        <title>Elucidation of the pathway for biosynthesis of saponin adjuvants from the soapbark tree.</title>
        <authorList>
            <person name="Reed J."/>
            <person name="Orme A."/>
            <person name="El-Demerdash A."/>
            <person name="Owen C."/>
            <person name="Martin L.B.B."/>
            <person name="Misra R.C."/>
            <person name="Kikuchi S."/>
            <person name="Rejzek M."/>
            <person name="Martin A.C."/>
            <person name="Harkess A."/>
            <person name="Leebens-Mack J."/>
            <person name="Louveau T."/>
            <person name="Stephenson M.J."/>
            <person name="Osbourn A."/>
        </authorList>
    </citation>
    <scope>NUCLEOTIDE SEQUENCE [LARGE SCALE GENOMIC DNA]</scope>
    <source>
        <strain evidence="16">S10</strain>
    </source>
</reference>
<evidence type="ECO:0000256" key="1">
    <source>
        <dbReference type="ARBA" id="ARBA00000928"/>
    </source>
</evidence>
<evidence type="ECO:0000259" key="15">
    <source>
        <dbReference type="Pfam" id="PF17177"/>
    </source>
</evidence>
<feature type="compositionally biased region" description="Polar residues" evidence="13">
    <location>
        <begin position="1"/>
        <end position="11"/>
    </location>
</feature>
<evidence type="ECO:0000256" key="2">
    <source>
        <dbReference type="ARBA" id="ARBA00001946"/>
    </source>
</evidence>
<sequence length="554" mass="62056">MDTENHSNISNARKKKKKKCNQNSENKFQFDLNSCSKNKDLRGAISLYGIAISQNLRISQHHFNSLLYLCSNSVKDPSLKDLALDYGFRVFDRMLSIGINPNEASITAVARLAAAKGDGDCAFELVKSMGKYNLTPRLRTYDPALFCFCENLDAGKAYEVEEHMGVAGISLEEAEISSLLKVSADTGKEERVYGYLHKLRSSVRCVSESTAKNIEDWFRNTKTSEVGALNLDADRLKELILRNGGGWHGRGWIGKGNWVVHGSNVNTDGCCCSCFQKLVCVDIDDDETDKFAQSVAGLAMEREVKANFSQFQAWLDKHNDYKAIVDGANIGLYQQNFADGGFSTSQLDSVVNELYHRNGKKWPLVVLHSKRIRGLLENPSCSKLVEEWIDKGVLYTTPSGSNDDWYWLYAAVKLKCLLVTNDEMRDHIFELLGSNFFTKWKERHQVRYTFVKGNAKLQMPPPYSLVIQESEKGTWHVPVVGHSNEESNRTWLCITRLSASDASNNDLTNEGNSENGHLSCNSKSTNPCQSENVTNNGGHHCLTGKRKERSPSPS</sequence>
<dbReference type="Gene3D" id="3.40.50.11980">
    <property type="match status" value="1"/>
</dbReference>
<keyword evidence="6" id="KW-0540">Nuclease</keyword>
<protein>
    <recommendedName>
        <fullName evidence="4">ribonuclease P</fullName>
        <ecNumber evidence="4">3.1.26.5</ecNumber>
    </recommendedName>
</protein>
<dbReference type="EMBL" id="JARAOO010000001">
    <property type="protein sequence ID" value="KAJ7981147.1"/>
    <property type="molecule type" value="Genomic_DNA"/>
</dbReference>
<feature type="domain" description="PROP1-like PPR" evidence="15">
    <location>
        <begin position="15"/>
        <end position="224"/>
    </location>
</feature>
<keyword evidence="8" id="KW-0677">Repeat</keyword>
<evidence type="ECO:0000313" key="16">
    <source>
        <dbReference type="EMBL" id="KAJ7981147.1"/>
    </source>
</evidence>
<comment type="caution">
    <text evidence="16">The sequence shown here is derived from an EMBL/GenBank/DDBJ whole genome shotgun (WGS) entry which is preliminary data.</text>
</comment>
<comment type="similarity">
    <text evidence="3">Belongs to the PPR family. P subfamily.</text>
</comment>
<feature type="region of interest" description="Disordered" evidence="13">
    <location>
        <begin position="1"/>
        <end position="22"/>
    </location>
</feature>
<keyword evidence="9" id="KW-0378">Hydrolase</keyword>
<keyword evidence="17" id="KW-1185">Reference proteome</keyword>
<evidence type="ECO:0000259" key="14">
    <source>
        <dbReference type="Pfam" id="PF16953"/>
    </source>
</evidence>
<evidence type="ECO:0000256" key="3">
    <source>
        <dbReference type="ARBA" id="ARBA00007626"/>
    </source>
</evidence>
<dbReference type="Pfam" id="PF17177">
    <property type="entry name" value="PPR_long"/>
    <property type="match status" value="1"/>
</dbReference>
<organism evidence="16 17">
    <name type="scientific">Quillaja saponaria</name>
    <name type="common">Soap bark tree</name>
    <dbReference type="NCBI Taxonomy" id="32244"/>
    <lineage>
        <taxon>Eukaryota</taxon>
        <taxon>Viridiplantae</taxon>
        <taxon>Streptophyta</taxon>
        <taxon>Embryophyta</taxon>
        <taxon>Tracheophyta</taxon>
        <taxon>Spermatophyta</taxon>
        <taxon>Magnoliopsida</taxon>
        <taxon>eudicotyledons</taxon>
        <taxon>Gunneridae</taxon>
        <taxon>Pentapetalae</taxon>
        <taxon>rosids</taxon>
        <taxon>fabids</taxon>
        <taxon>Fabales</taxon>
        <taxon>Quillajaceae</taxon>
        <taxon>Quillaja</taxon>
    </lineage>
</organism>
<comment type="catalytic activity">
    <reaction evidence="1">
        <text>Endonucleolytic cleavage of RNA, removing 5'-extranucleotides from tRNA precursor.</text>
        <dbReference type="EC" id="3.1.26.5"/>
    </reaction>
</comment>
<feature type="compositionally biased region" description="Polar residues" evidence="13">
    <location>
        <begin position="503"/>
        <end position="537"/>
    </location>
</feature>
<dbReference type="Pfam" id="PF16953">
    <property type="entry name" value="PRORP"/>
    <property type="match status" value="1"/>
</dbReference>
<evidence type="ECO:0000256" key="4">
    <source>
        <dbReference type="ARBA" id="ARBA00012179"/>
    </source>
</evidence>
<dbReference type="EC" id="3.1.26.5" evidence="4"/>
<dbReference type="GO" id="GO:0004526">
    <property type="term" value="F:ribonuclease P activity"/>
    <property type="evidence" value="ECO:0007669"/>
    <property type="project" value="UniProtKB-EC"/>
</dbReference>
<keyword evidence="5" id="KW-0819">tRNA processing</keyword>
<evidence type="ECO:0000256" key="13">
    <source>
        <dbReference type="SAM" id="MobiDB-lite"/>
    </source>
</evidence>
<keyword evidence="11" id="KW-0460">Magnesium</keyword>
<dbReference type="PANTHER" id="PTHR13547:SF13">
    <property type="entry name" value="PROTEINACEOUS RNASE P 2"/>
    <property type="match status" value="1"/>
</dbReference>
<feature type="domain" description="PRORP" evidence="14">
    <location>
        <begin position="265"/>
        <end position="493"/>
    </location>
</feature>
<keyword evidence="7" id="KW-0479">Metal-binding</keyword>
<evidence type="ECO:0000256" key="11">
    <source>
        <dbReference type="ARBA" id="ARBA00022842"/>
    </source>
</evidence>
<name>A0AAD7QGJ9_QUISA</name>
<dbReference type="InterPro" id="IPR031595">
    <property type="entry name" value="PRORP_C"/>
</dbReference>
<dbReference type="InterPro" id="IPR011990">
    <property type="entry name" value="TPR-like_helical_dom_sf"/>
</dbReference>
<keyword evidence="10" id="KW-0862">Zinc</keyword>
<proteinExistence type="inferred from homology"/>
<evidence type="ECO:0000256" key="8">
    <source>
        <dbReference type="ARBA" id="ARBA00022737"/>
    </source>
</evidence>
<keyword evidence="12" id="KW-0464">Manganese</keyword>
<feature type="region of interest" description="Disordered" evidence="13">
    <location>
        <begin position="503"/>
        <end position="554"/>
    </location>
</feature>